<comment type="caution">
    <text evidence="1">The sequence shown here is derived from an EMBL/GenBank/DDBJ whole genome shotgun (WGS) entry which is preliminary data.</text>
</comment>
<sequence>MDAIDLQSVLHVLMWCAVFGYVAWRKHRQKANLAMYRGLREIFYSAAPEVLLGDRPGKPGEVIGVAMDWPIKDTQATVIAFIDGTGSLYMKRQGSAICGGYGAPELARAFVAEAASWVARAEKVDAHPEPDPATVYFYIRTTDALYRVSDSVSALLVGKGAAEPLFVAGNDLMTALFKMADTAEKVPERA</sequence>
<gene>
    <name evidence="1" type="ORF">GCM10007933_10630</name>
</gene>
<evidence type="ECO:0000313" key="1">
    <source>
        <dbReference type="EMBL" id="GLT21611.1"/>
    </source>
</evidence>
<protein>
    <submittedName>
        <fullName evidence="1">Uncharacterized protein</fullName>
    </submittedName>
</protein>
<proteinExistence type="predicted"/>
<name>A0ABQ6F9M3_9RHOO</name>
<dbReference type="EMBL" id="BSPX01000010">
    <property type="protein sequence ID" value="GLT21611.1"/>
    <property type="molecule type" value="Genomic_DNA"/>
</dbReference>
<accession>A0ABQ6F9M3</accession>
<reference evidence="2" key="1">
    <citation type="journal article" date="2019" name="Int. J. Syst. Evol. Microbiol.">
        <title>The Global Catalogue of Microorganisms (GCM) 10K type strain sequencing project: providing services to taxonomists for standard genome sequencing and annotation.</title>
        <authorList>
            <consortium name="The Broad Institute Genomics Platform"/>
            <consortium name="The Broad Institute Genome Sequencing Center for Infectious Disease"/>
            <person name="Wu L."/>
            <person name="Ma J."/>
        </authorList>
    </citation>
    <scope>NUCLEOTIDE SEQUENCE [LARGE SCALE GENOMIC DNA]</scope>
    <source>
        <strain evidence="2">NBRC 102407</strain>
    </source>
</reference>
<dbReference type="RefSeq" id="WP_284187024.1">
    <property type="nucleotide sequence ID" value="NZ_BSPX01000010.1"/>
</dbReference>
<keyword evidence="2" id="KW-1185">Reference proteome</keyword>
<organism evidence="1 2">
    <name type="scientific">Zoogloea oryzae</name>
    <dbReference type="NCBI Taxonomy" id="310767"/>
    <lineage>
        <taxon>Bacteria</taxon>
        <taxon>Pseudomonadati</taxon>
        <taxon>Pseudomonadota</taxon>
        <taxon>Betaproteobacteria</taxon>
        <taxon>Rhodocyclales</taxon>
        <taxon>Zoogloeaceae</taxon>
        <taxon>Zoogloea</taxon>
    </lineage>
</organism>
<evidence type="ECO:0000313" key="2">
    <source>
        <dbReference type="Proteomes" id="UP001157167"/>
    </source>
</evidence>
<dbReference type="Proteomes" id="UP001157167">
    <property type="component" value="Unassembled WGS sequence"/>
</dbReference>